<dbReference type="InterPro" id="IPR000477">
    <property type="entry name" value="RT_dom"/>
</dbReference>
<evidence type="ECO:0000313" key="3">
    <source>
        <dbReference type="Proteomes" id="UP000507470"/>
    </source>
</evidence>
<dbReference type="SUPFAM" id="SSF56672">
    <property type="entry name" value="DNA/RNA polymerases"/>
    <property type="match status" value="1"/>
</dbReference>
<dbReference type="AlphaFoldDB" id="A0A6J8DJA4"/>
<dbReference type="PROSITE" id="PS50878">
    <property type="entry name" value="RT_POL"/>
    <property type="match status" value="1"/>
</dbReference>
<dbReference type="Pfam" id="PF00078">
    <property type="entry name" value="RVT_1"/>
    <property type="match status" value="1"/>
</dbReference>
<dbReference type="InterPro" id="IPR043128">
    <property type="entry name" value="Rev_trsase/Diguanyl_cyclase"/>
</dbReference>
<organism evidence="2 3">
    <name type="scientific">Mytilus coruscus</name>
    <name type="common">Sea mussel</name>
    <dbReference type="NCBI Taxonomy" id="42192"/>
    <lineage>
        <taxon>Eukaryota</taxon>
        <taxon>Metazoa</taxon>
        <taxon>Spiralia</taxon>
        <taxon>Lophotrochozoa</taxon>
        <taxon>Mollusca</taxon>
        <taxon>Bivalvia</taxon>
        <taxon>Autobranchia</taxon>
        <taxon>Pteriomorphia</taxon>
        <taxon>Mytilida</taxon>
        <taxon>Mytiloidea</taxon>
        <taxon>Mytilidae</taxon>
        <taxon>Mytilinae</taxon>
        <taxon>Mytilus</taxon>
    </lineage>
</organism>
<dbReference type="PANTHER" id="PTHR47027">
    <property type="entry name" value="REVERSE TRANSCRIPTASE DOMAIN-CONTAINING PROTEIN"/>
    <property type="match status" value="1"/>
</dbReference>
<sequence>MNSARKDKRAFVDKLTAEAGEAARANNIKALYDNIKLLTGNYQKGSRPQEFNSSLYSVVVDFAKAFDSLDRDVLWQLMRHYGIPEKFITIIRNTYTGMQSKIIHKGQLTEAFDIAAGERKGCLLSPMLFLLAVDWTMNQATDGRRNGIQWTMFTQLDDLDFADDITLLSHNHQQMQDKIAQVEKRAAKTGLSINHKKTKVLKSKTRSLASLMVNAQVLEEIDSFTYLGRVVDNLGG</sequence>
<feature type="domain" description="Reverse transcriptase" evidence="1">
    <location>
        <begin position="1"/>
        <end position="231"/>
    </location>
</feature>
<name>A0A6J8DJA4_MYTCO</name>
<protein>
    <recommendedName>
        <fullName evidence="1">Reverse transcriptase domain-containing protein</fullName>
    </recommendedName>
</protein>
<dbReference type="InterPro" id="IPR043502">
    <property type="entry name" value="DNA/RNA_pol_sf"/>
</dbReference>
<dbReference type="Proteomes" id="UP000507470">
    <property type="component" value="Unassembled WGS sequence"/>
</dbReference>
<evidence type="ECO:0000313" key="2">
    <source>
        <dbReference type="EMBL" id="CAC5407060.1"/>
    </source>
</evidence>
<dbReference type="PANTHER" id="PTHR47027:SF25">
    <property type="entry name" value="REVERSE TRANSCRIPTASE DOMAIN-CONTAINING PROTEIN"/>
    <property type="match status" value="1"/>
</dbReference>
<dbReference type="OrthoDB" id="6255742at2759"/>
<dbReference type="EMBL" id="CACVKT020007320">
    <property type="protein sequence ID" value="CAC5407060.1"/>
    <property type="molecule type" value="Genomic_DNA"/>
</dbReference>
<reference evidence="2 3" key="1">
    <citation type="submission" date="2020-06" db="EMBL/GenBank/DDBJ databases">
        <authorList>
            <person name="Li R."/>
            <person name="Bekaert M."/>
        </authorList>
    </citation>
    <scope>NUCLEOTIDE SEQUENCE [LARGE SCALE GENOMIC DNA]</scope>
    <source>
        <strain evidence="3">wild</strain>
    </source>
</reference>
<proteinExistence type="predicted"/>
<gene>
    <name evidence="2" type="ORF">MCOR_40572</name>
</gene>
<dbReference type="Gene3D" id="3.30.70.270">
    <property type="match status" value="1"/>
</dbReference>
<keyword evidence="3" id="KW-1185">Reference proteome</keyword>
<accession>A0A6J8DJA4</accession>
<evidence type="ECO:0000259" key="1">
    <source>
        <dbReference type="PROSITE" id="PS50878"/>
    </source>
</evidence>